<evidence type="ECO:0000313" key="3">
    <source>
        <dbReference type="Proteomes" id="UP001204798"/>
    </source>
</evidence>
<dbReference type="InterPro" id="IPR045584">
    <property type="entry name" value="Pilin-like"/>
</dbReference>
<dbReference type="InterPro" id="IPR000983">
    <property type="entry name" value="Bac_GSPG_pilin"/>
</dbReference>
<organism evidence="2 3">
    <name type="scientific">Candidatus Fervidibacter sacchari</name>
    <dbReference type="NCBI Taxonomy" id="1448929"/>
    <lineage>
        <taxon>Bacteria</taxon>
        <taxon>Candidatus Fervidibacterota</taxon>
        <taxon>Candidatus Fervidibacter</taxon>
    </lineage>
</organism>
<dbReference type="EMBL" id="JANUCP010000001">
    <property type="protein sequence ID" value="MCS3918242.1"/>
    <property type="molecule type" value="Genomic_DNA"/>
</dbReference>
<dbReference type="RefSeq" id="WP_259093846.1">
    <property type="nucleotide sequence ID" value="NZ_CP130454.1"/>
</dbReference>
<dbReference type="NCBIfam" id="TIGR02532">
    <property type="entry name" value="IV_pilin_GFxxxE"/>
    <property type="match status" value="1"/>
</dbReference>
<comment type="caution">
    <text evidence="2">The sequence shown here is derived from an EMBL/GenBank/DDBJ whole genome shotgun (WGS) entry which is preliminary data.</text>
</comment>
<protein>
    <submittedName>
        <fullName evidence="2">Prepilin-type N-terminal cleavage/methylation domain-containing protein</fullName>
    </submittedName>
</protein>
<proteinExistence type="predicted"/>
<evidence type="ECO:0000313" key="2">
    <source>
        <dbReference type="EMBL" id="MCS3918242.1"/>
    </source>
</evidence>
<gene>
    <name evidence="2" type="ORF">M2350_000639</name>
</gene>
<reference evidence="2 3" key="1">
    <citation type="submission" date="2022-08" db="EMBL/GenBank/DDBJ databases">
        <title>Bacterial and archaeal communities from various locations to study Microbial Dark Matter (Phase II).</title>
        <authorList>
            <person name="Stepanauskas R."/>
        </authorList>
    </citation>
    <scope>NUCLEOTIDE SEQUENCE [LARGE SCALE GENOMIC DNA]</scope>
    <source>
        <strain evidence="2 3">PD1</strain>
    </source>
</reference>
<name>A0ABT2EJW1_9BACT</name>
<dbReference type="Gene3D" id="3.30.700.10">
    <property type="entry name" value="Glycoprotein, Type 4 Pilin"/>
    <property type="match status" value="1"/>
</dbReference>
<dbReference type="InterPro" id="IPR012902">
    <property type="entry name" value="N_methyl_site"/>
</dbReference>
<dbReference type="Proteomes" id="UP001204798">
    <property type="component" value="Unassembled WGS sequence"/>
</dbReference>
<keyword evidence="1" id="KW-0488">Methylation</keyword>
<sequence>MRKGLTLMELLTVISILATLAALLFPVYLKVRTRMDIHACAQQLSQIGIALRMYAHDYGDDTPYNMPPNLGALYPHYIRERDFLVCPTFRKVALEVVEEMHQYCSQYGYPWSSYFKFDPPFLDKHAKECELGLSCPATWLSFSEVYAKRGEQTPIVFCDTHRYGCPESNVEIHHSPKSKFLDCRSLADPNAPYLVLRWSGAVNLVHKNSRDTLVILLNF</sequence>
<evidence type="ECO:0000256" key="1">
    <source>
        <dbReference type="ARBA" id="ARBA00022481"/>
    </source>
</evidence>
<accession>A0ABT2EJW1</accession>
<dbReference type="PRINTS" id="PR00813">
    <property type="entry name" value="BCTERIALGSPG"/>
</dbReference>
<keyword evidence="3" id="KW-1185">Reference proteome</keyword>
<dbReference type="SUPFAM" id="SSF54523">
    <property type="entry name" value="Pili subunits"/>
    <property type="match status" value="1"/>
</dbReference>
<dbReference type="PANTHER" id="PTHR30093">
    <property type="entry name" value="GENERAL SECRETION PATHWAY PROTEIN G"/>
    <property type="match status" value="1"/>
</dbReference>